<keyword evidence="5 8" id="KW-0812">Transmembrane</keyword>
<feature type="transmembrane region" description="Helical" evidence="8">
    <location>
        <begin position="41"/>
        <end position="62"/>
    </location>
</feature>
<feature type="transmembrane region" description="Helical" evidence="8">
    <location>
        <begin position="12"/>
        <end position="35"/>
    </location>
</feature>
<feature type="transmembrane region" description="Helical" evidence="8">
    <location>
        <begin position="287"/>
        <end position="310"/>
    </location>
</feature>
<sequence length="401" mass="44026">MNKTRILDVKYALTQILYFASFSALMGYASVYLLGQGVSNSLIGTTLALVSIIAVFTQPMAASAVDKKVIKLQSLVNIILIGTVILSLCLYFFELPTMMLLCVFVGIVTFMMTVQPLFNSMAFLFEKYGIQINYGLARGLGSAAYALASAVLGYLVEDFGTGVIPLFYIIGNILLIIVVYTYVVPKNQQHLVQHEQQNKEETEQKQLSFFQFCALYKKFMIFVVGVVLVFFTHTIINNFFIQVITPIGGTESQMGIAVFIAAIVELPAMAMFNIMRKKINCARLLKLSVVMFALKHLLTFLATNIFMIYVAQVLQIGAYAIFIPASVYYVNEVISKQDLVKGQSMVTVGITASGIIANFAGGILLDAVGVYHLLMIGVVVSVVGGLIVFGSIEKKKANVME</sequence>
<keyword evidence="6 8" id="KW-1133">Transmembrane helix</keyword>
<evidence type="ECO:0000256" key="4">
    <source>
        <dbReference type="ARBA" id="ARBA00022519"/>
    </source>
</evidence>
<dbReference type="PANTHER" id="PTHR23522">
    <property type="entry name" value="BLL5896 PROTEIN"/>
    <property type="match status" value="1"/>
</dbReference>
<dbReference type="GO" id="GO:0030395">
    <property type="term" value="F:lactose binding"/>
    <property type="evidence" value="ECO:0007669"/>
    <property type="project" value="TreeGrafter"/>
</dbReference>
<dbReference type="PROSITE" id="PS50850">
    <property type="entry name" value="MFS"/>
    <property type="match status" value="1"/>
</dbReference>
<dbReference type="OrthoDB" id="1653456at2"/>
<comment type="subcellular location">
    <subcellularLocation>
        <location evidence="1">Cell inner membrane</location>
        <topology evidence="1">Multi-pass membrane protein</topology>
    </subcellularLocation>
</comment>
<dbReference type="GO" id="GO:0015528">
    <property type="term" value="F:lactose:proton symporter activity"/>
    <property type="evidence" value="ECO:0007669"/>
    <property type="project" value="TreeGrafter"/>
</dbReference>
<evidence type="ECO:0000256" key="8">
    <source>
        <dbReference type="SAM" id="Phobius"/>
    </source>
</evidence>
<evidence type="ECO:0000256" key="1">
    <source>
        <dbReference type="ARBA" id="ARBA00004429"/>
    </source>
</evidence>
<dbReference type="GO" id="GO:0005886">
    <property type="term" value="C:plasma membrane"/>
    <property type="evidence" value="ECO:0007669"/>
    <property type="project" value="UniProtKB-SubCell"/>
</dbReference>
<feature type="transmembrane region" description="Helical" evidence="8">
    <location>
        <begin position="136"/>
        <end position="156"/>
    </location>
</feature>
<feature type="transmembrane region" description="Helical" evidence="8">
    <location>
        <begin position="253"/>
        <end position="275"/>
    </location>
</feature>
<evidence type="ECO:0000256" key="3">
    <source>
        <dbReference type="ARBA" id="ARBA00022475"/>
    </source>
</evidence>
<feature type="transmembrane region" description="Helical" evidence="8">
    <location>
        <begin position="74"/>
        <end position="93"/>
    </location>
</feature>
<dbReference type="Gene3D" id="1.20.1250.20">
    <property type="entry name" value="MFS general substrate transporter like domains"/>
    <property type="match status" value="2"/>
</dbReference>
<evidence type="ECO:0000313" key="10">
    <source>
        <dbReference type="EMBL" id="OUQ33579.1"/>
    </source>
</evidence>
<gene>
    <name evidence="10" type="ORF">B5E75_09750</name>
</gene>
<feature type="transmembrane region" description="Helical" evidence="8">
    <location>
        <begin position="99"/>
        <end position="124"/>
    </location>
</feature>
<feature type="transmembrane region" description="Helical" evidence="8">
    <location>
        <begin position="371"/>
        <end position="392"/>
    </location>
</feature>
<proteinExistence type="predicted"/>
<keyword evidence="4" id="KW-0997">Cell inner membrane</keyword>
<evidence type="ECO:0000256" key="5">
    <source>
        <dbReference type="ARBA" id="ARBA00022692"/>
    </source>
</evidence>
<evidence type="ECO:0000256" key="2">
    <source>
        <dbReference type="ARBA" id="ARBA00022448"/>
    </source>
</evidence>
<dbReference type="EMBL" id="NFLJ01000028">
    <property type="protein sequence ID" value="OUQ33579.1"/>
    <property type="molecule type" value="Genomic_DNA"/>
</dbReference>
<feature type="transmembrane region" description="Helical" evidence="8">
    <location>
        <begin position="219"/>
        <end position="241"/>
    </location>
</feature>
<reference evidence="10 11" key="1">
    <citation type="journal article" date="2018" name="BMC Genomics">
        <title>Whole genome sequencing and function prediction of 133 gut anaerobes isolated from chicken caecum in pure cultures.</title>
        <authorList>
            <person name="Medvecky M."/>
            <person name="Cejkova D."/>
            <person name="Polansky O."/>
            <person name="Karasova D."/>
            <person name="Kubasova T."/>
            <person name="Cizek A."/>
            <person name="Rychlik I."/>
        </authorList>
    </citation>
    <scope>NUCLEOTIDE SEQUENCE [LARGE SCALE GENOMIC DNA]</scope>
    <source>
        <strain evidence="10 11">An13</strain>
    </source>
</reference>
<comment type="caution">
    <text evidence="10">The sequence shown here is derived from an EMBL/GenBank/DDBJ whole genome shotgun (WGS) entry which is preliminary data.</text>
</comment>
<evidence type="ECO:0000259" key="9">
    <source>
        <dbReference type="PROSITE" id="PS50850"/>
    </source>
</evidence>
<protein>
    <submittedName>
        <fullName evidence="10">MFS transporter</fullName>
    </submittedName>
</protein>
<dbReference type="PANTHER" id="PTHR23522:SF10">
    <property type="entry name" value="3-PHENYLPROPIONIC ACID TRANSPORTER-RELATED"/>
    <property type="match status" value="1"/>
</dbReference>
<keyword evidence="3" id="KW-1003">Cell membrane</keyword>
<organism evidence="10 11">
    <name type="scientific">Massilimicrobiota timonensis</name>
    <dbReference type="NCBI Taxonomy" id="1776392"/>
    <lineage>
        <taxon>Bacteria</taxon>
        <taxon>Bacillati</taxon>
        <taxon>Bacillota</taxon>
        <taxon>Erysipelotrichia</taxon>
        <taxon>Erysipelotrichales</taxon>
        <taxon>Erysipelotrichaceae</taxon>
        <taxon>Massilimicrobiota</taxon>
    </lineage>
</organism>
<accession>A0A1Y4SUI1</accession>
<evidence type="ECO:0000256" key="6">
    <source>
        <dbReference type="ARBA" id="ARBA00022989"/>
    </source>
</evidence>
<keyword evidence="2" id="KW-0813">Transport</keyword>
<feature type="transmembrane region" description="Helical" evidence="8">
    <location>
        <begin position="316"/>
        <end position="334"/>
    </location>
</feature>
<name>A0A1Y4SUI1_9FIRM</name>
<dbReference type="InterPro" id="IPR020846">
    <property type="entry name" value="MFS_dom"/>
</dbReference>
<keyword evidence="11" id="KW-1185">Reference proteome</keyword>
<feature type="transmembrane region" description="Helical" evidence="8">
    <location>
        <begin position="162"/>
        <end position="183"/>
    </location>
</feature>
<dbReference type="RefSeq" id="WP_087358755.1">
    <property type="nucleotide sequence ID" value="NZ_NFLJ01000028.1"/>
</dbReference>
<feature type="transmembrane region" description="Helical" evidence="8">
    <location>
        <begin position="346"/>
        <end position="365"/>
    </location>
</feature>
<evidence type="ECO:0000256" key="7">
    <source>
        <dbReference type="ARBA" id="ARBA00023136"/>
    </source>
</evidence>
<dbReference type="AlphaFoldDB" id="A0A1Y4SUI1"/>
<feature type="domain" description="Major facilitator superfamily (MFS) profile" evidence="9">
    <location>
        <begin position="218"/>
        <end position="401"/>
    </location>
</feature>
<dbReference type="InterPro" id="IPR024989">
    <property type="entry name" value="MFS_assoc_dom"/>
</dbReference>
<dbReference type="InterPro" id="IPR036259">
    <property type="entry name" value="MFS_trans_sf"/>
</dbReference>
<evidence type="ECO:0000313" key="11">
    <source>
        <dbReference type="Proteomes" id="UP000195305"/>
    </source>
</evidence>
<dbReference type="Pfam" id="PF12832">
    <property type="entry name" value="MFS_1_like"/>
    <property type="match status" value="1"/>
</dbReference>
<dbReference type="SUPFAM" id="SSF103473">
    <property type="entry name" value="MFS general substrate transporter"/>
    <property type="match status" value="1"/>
</dbReference>
<keyword evidence="7 8" id="KW-0472">Membrane</keyword>
<dbReference type="Proteomes" id="UP000195305">
    <property type="component" value="Unassembled WGS sequence"/>
</dbReference>